<evidence type="ECO:0000256" key="1">
    <source>
        <dbReference type="ARBA" id="ARBA00004514"/>
    </source>
</evidence>
<evidence type="ECO:0000256" key="4">
    <source>
        <dbReference type="ARBA" id="ARBA00023186"/>
    </source>
</evidence>
<organism evidence="6 7">
    <name type="scientific">Thauera terpenica 58Eu</name>
    <dbReference type="NCBI Taxonomy" id="1348657"/>
    <lineage>
        <taxon>Bacteria</taxon>
        <taxon>Pseudomonadati</taxon>
        <taxon>Pseudomonadota</taxon>
        <taxon>Betaproteobacteria</taxon>
        <taxon>Rhodocyclales</taxon>
        <taxon>Zoogloeaceae</taxon>
        <taxon>Thauera</taxon>
    </lineage>
</organism>
<keyword evidence="2" id="KW-0963">Cytoplasm</keyword>
<dbReference type="PATRIC" id="fig|1348657.5.peg.2062"/>
<evidence type="ECO:0000313" key="6">
    <source>
        <dbReference type="EMBL" id="EPZ15426.1"/>
    </source>
</evidence>
<dbReference type="OrthoDB" id="8527993at2"/>
<dbReference type="GO" id="GO:0044781">
    <property type="term" value="P:bacterial-type flagellum organization"/>
    <property type="evidence" value="ECO:0007669"/>
    <property type="project" value="UniProtKB-KW"/>
</dbReference>
<accession>S9ZLC0</accession>
<dbReference type="EMBL" id="ATJV01000057">
    <property type="protein sequence ID" value="EPZ15426.1"/>
    <property type="molecule type" value="Genomic_DNA"/>
</dbReference>
<dbReference type="RefSeq" id="WP_021249484.1">
    <property type="nucleotide sequence ID" value="NZ_ATJV01000057.1"/>
</dbReference>
<reference evidence="6 7" key="1">
    <citation type="submission" date="2013-06" db="EMBL/GenBank/DDBJ databases">
        <title>Draft genome sequence of Thauera terpenica.</title>
        <authorList>
            <person name="Liu B."/>
            <person name="Frostegard A.H."/>
            <person name="Shapleigh J.P."/>
        </authorList>
    </citation>
    <scope>NUCLEOTIDE SEQUENCE [LARGE SCALE GENOMIC DNA]</scope>
    <source>
        <strain evidence="6 7">58Eu</strain>
    </source>
</reference>
<name>S9ZLC0_9RHOO</name>
<evidence type="ECO:0000313" key="7">
    <source>
        <dbReference type="Proteomes" id="UP000015455"/>
    </source>
</evidence>
<keyword evidence="7" id="KW-1185">Reference proteome</keyword>
<sequence length="109" mass="11885">MPTTLETLHQMLARYNDMLDLAEANNWEALAAMGEQCAQLRTALQATGGFVDHAKPADLPALHEALQAILALDARIREHTVPCLESTRQLLSGAVRDRSVRQAYAAFGA</sequence>
<comment type="subcellular location">
    <subcellularLocation>
        <location evidence="1">Cytoplasm</location>
        <location evidence="1">Cytosol</location>
    </subcellularLocation>
</comment>
<dbReference type="Gene3D" id="1.20.58.380">
    <property type="entry name" value="Flagellar protein flit"/>
    <property type="match status" value="1"/>
</dbReference>
<evidence type="ECO:0000256" key="2">
    <source>
        <dbReference type="ARBA" id="ARBA00022490"/>
    </source>
</evidence>
<evidence type="ECO:0000256" key="3">
    <source>
        <dbReference type="ARBA" id="ARBA00022795"/>
    </source>
</evidence>
<dbReference type="InterPro" id="IPR008622">
    <property type="entry name" value="FliT"/>
</dbReference>
<comment type="caution">
    <text evidence="6">The sequence shown here is derived from an EMBL/GenBank/DDBJ whole genome shotgun (WGS) entry which is preliminary data.</text>
</comment>
<gene>
    <name evidence="6" type="ORF">M622_15955</name>
</gene>
<dbReference type="STRING" id="1348657.M622_15955"/>
<dbReference type="AlphaFoldDB" id="S9ZLC0"/>
<evidence type="ECO:0000256" key="5">
    <source>
        <dbReference type="ARBA" id="ARBA00093797"/>
    </source>
</evidence>
<keyword evidence="3" id="KW-1005">Bacterial flagellum biogenesis</keyword>
<dbReference type="Proteomes" id="UP000015455">
    <property type="component" value="Unassembled WGS sequence"/>
</dbReference>
<proteinExistence type="predicted"/>
<protein>
    <recommendedName>
        <fullName evidence="5">Flagellar protein FliT</fullName>
    </recommendedName>
</protein>
<keyword evidence="4" id="KW-0143">Chaperone</keyword>
<dbReference type="Pfam" id="PF05400">
    <property type="entry name" value="FliT"/>
    <property type="match status" value="1"/>
</dbReference>